<dbReference type="PROSITE" id="PS00099">
    <property type="entry name" value="THIOLASE_3"/>
    <property type="match status" value="1"/>
</dbReference>
<protein>
    <submittedName>
        <fullName evidence="10">3-oxoadipyl-CoA thiolase</fullName>
    </submittedName>
</protein>
<sequence>MSDQEEAFIVDAIRTPIGNFRGSLSPVRTDDLAAHVIKSLMERNSDLDPVAINDVIMGCANQAGEDNRNIARMALLLAGLPFTVPGETVNRLCASSMSAAVHANRAIKAGDGDLFITGGVEHMTRGPWVISKSSKPFGNDSEMHDSSFGWRFINPKMEELYGTDGMGNTAENLVEKFNISREDQDKFAAWSQQKAAKARESGRLAEEIVPVEIPRRKQDPIIFDDDEFIRPTTTPEVLAKLRPAFKKDGSVTAGNSSGLNDGAAAMLVASGKAVQDHNLKPMARIVSSGVAGVEPRIMGIGPVYASEIALNKAGLTYDDMDIIELNEAFAAQSLACTREMGLEDDDSRINPNGGAIALGHPLGMSGARILQTAAIELQKQSKKYALVTMCIGVGQGYAVILERV</sequence>
<dbReference type="Proteomes" id="UP000233398">
    <property type="component" value="Unassembled WGS sequence"/>
</dbReference>
<dbReference type="NCBIfam" id="NF006551">
    <property type="entry name" value="PRK09050.1"/>
    <property type="match status" value="1"/>
</dbReference>
<dbReference type="Pfam" id="PF02803">
    <property type="entry name" value="Thiolase_C"/>
    <property type="match status" value="1"/>
</dbReference>
<evidence type="ECO:0000259" key="9">
    <source>
        <dbReference type="Pfam" id="PF02803"/>
    </source>
</evidence>
<feature type="active site" description="Acyl-thioester intermediate" evidence="6">
    <location>
        <position position="93"/>
    </location>
</feature>
<evidence type="ECO:0000259" key="8">
    <source>
        <dbReference type="Pfam" id="PF00108"/>
    </source>
</evidence>
<feature type="active site" description="Proton acceptor" evidence="6">
    <location>
        <position position="360"/>
    </location>
</feature>
<keyword evidence="4 7" id="KW-0012">Acyltransferase</keyword>
<dbReference type="GO" id="GO:0006635">
    <property type="term" value="P:fatty acid beta-oxidation"/>
    <property type="evidence" value="ECO:0007669"/>
    <property type="project" value="TreeGrafter"/>
</dbReference>
<evidence type="ECO:0000256" key="2">
    <source>
        <dbReference type="ARBA" id="ARBA00010982"/>
    </source>
</evidence>
<dbReference type="SUPFAM" id="SSF53901">
    <property type="entry name" value="Thiolase-like"/>
    <property type="match status" value="2"/>
</dbReference>
<dbReference type="GO" id="GO:0019619">
    <property type="term" value="P:3,4-dihydroxybenzoate catabolic process"/>
    <property type="evidence" value="ECO:0007669"/>
    <property type="project" value="InterPro"/>
</dbReference>
<dbReference type="GO" id="GO:0033812">
    <property type="term" value="F:3-oxoadipyl-CoA thiolase activity"/>
    <property type="evidence" value="ECO:0007669"/>
    <property type="project" value="UniProtKB-EC"/>
</dbReference>
<proteinExistence type="inferred from homology"/>
<evidence type="ECO:0000313" key="11">
    <source>
        <dbReference type="Proteomes" id="UP000233398"/>
    </source>
</evidence>
<dbReference type="InterPro" id="IPR020610">
    <property type="entry name" value="Thiolase_AS"/>
</dbReference>
<dbReference type="AlphaFoldDB" id="A0A2N0VIU6"/>
<dbReference type="GO" id="GO:0010124">
    <property type="term" value="P:phenylacetate catabolic process"/>
    <property type="evidence" value="ECO:0007669"/>
    <property type="project" value="TreeGrafter"/>
</dbReference>
<dbReference type="InterPro" id="IPR020613">
    <property type="entry name" value="Thiolase_CS"/>
</dbReference>
<dbReference type="Pfam" id="PF00108">
    <property type="entry name" value="Thiolase_N"/>
    <property type="match status" value="1"/>
</dbReference>
<dbReference type="PANTHER" id="PTHR43853:SF2">
    <property type="entry name" value="3-OXOADIPYL-COA_3-OXO-5,6-DEHYDROSUBERYL-COA THIOLASE"/>
    <property type="match status" value="1"/>
</dbReference>
<dbReference type="RefSeq" id="WP_101071403.1">
    <property type="nucleotide sequence ID" value="NZ_PISP01000001.1"/>
</dbReference>
<dbReference type="GO" id="GO:0005737">
    <property type="term" value="C:cytoplasm"/>
    <property type="evidence" value="ECO:0007669"/>
    <property type="project" value="UniProtKB-ARBA"/>
</dbReference>
<feature type="active site" description="Proton acceptor" evidence="6">
    <location>
        <position position="390"/>
    </location>
</feature>
<evidence type="ECO:0000256" key="5">
    <source>
        <dbReference type="ARBA" id="ARBA00048527"/>
    </source>
</evidence>
<keyword evidence="11" id="KW-1185">Reference proteome</keyword>
<dbReference type="InterPro" id="IPR050215">
    <property type="entry name" value="Thiolase-like_sf_Thiolase"/>
</dbReference>
<dbReference type="NCBIfam" id="TIGR02430">
    <property type="entry name" value="pcaF"/>
    <property type="match status" value="1"/>
</dbReference>
<dbReference type="InterPro" id="IPR020616">
    <property type="entry name" value="Thiolase_N"/>
</dbReference>
<evidence type="ECO:0000313" key="10">
    <source>
        <dbReference type="EMBL" id="PKD44112.1"/>
    </source>
</evidence>
<comment type="similarity">
    <text evidence="2 7">Belongs to the thiolase-like superfamily. Thiolase family.</text>
</comment>
<comment type="pathway">
    <text evidence="1">Aromatic compound metabolism.</text>
</comment>
<dbReference type="OrthoDB" id="9764892at2"/>
<evidence type="ECO:0000256" key="4">
    <source>
        <dbReference type="ARBA" id="ARBA00023315"/>
    </source>
</evidence>
<dbReference type="PIRSF" id="PIRSF000429">
    <property type="entry name" value="Ac-CoA_Ac_transf"/>
    <property type="match status" value="1"/>
</dbReference>
<dbReference type="InterPro" id="IPR016039">
    <property type="entry name" value="Thiolase-like"/>
</dbReference>
<feature type="domain" description="Thiolase N-terminal" evidence="8">
    <location>
        <begin position="8"/>
        <end position="270"/>
    </location>
</feature>
<name>A0A2N0VIU6_9BACT</name>
<accession>A0A2N0VIU6</accession>
<keyword evidence="3 7" id="KW-0808">Transferase</keyword>
<dbReference type="FunFam" id="3.40.47.10:FF:000010">
    <property type="entry name" value="Acetyl-CoA acetyltransferase (Thiolase)"/>
    <property type="match status" value="1"/>
</dbReference>
<reference evidence="10 11" key="1">
    <citation type="submission" date="2017-11" db="EMBL/GenBank/DDBJ databases">
        <title>Rhodohalobacter 15182 sp. nov., isolated from a salt lake.</title>
        <authorList>
            <person name="Han S."/>
        </authorList>
    </citation>
    <scope>NUCLEOTIDE SEQUENCE [LARGE SCALE GENOMIC DNA]</scope>
    <source>
        <strain evidence="10 11">15182</strain>
    </source>
</reference>
<dbReference type="CDD" id="cd00751">
    <property type="entry name" value="thiolase"/>
    <property type="match status" value="1"/>
</dbReference>
<dbReference type="PANTHER" id="PTHR43853">
    <property type="entry name" value="3-KETOACYL-COA THIOLASE, PEROXISOMAL"/>
    <property type="match status" value="1"/>
</dbReference>
<dbReference type="PROSITE" id="PS00737">
    <property type="entry name" value="THIOLASE_2"/>
    <property type="match status" value="1"/>
</dbReference>
<evidence type="ECO:0000256" key="6">
    <source>
        <dbReference type="PIRSR" id="PIRSR000429-1"/>
    </source>
</evidence>
<comment type="catalytic activity">
    <reaction evidence="5">
        <text>succinyl-CoA + acetyl-CoA = 3-oxoadipyl-CoA + CoA</text>
        <dbReference type="Rhea" id="RHEA:19481"/>
        <dbReference type="ChEBI" id="CHEBI:57287"/>
        <dbReference type="ChEBI" id="CHEBI:57288"/>
        <dbReference type="ChEBI" id="CHEBI:57292"/>
        <dbReference type="ChEBI" id="CHEBI:57348"/>
        <dbReference type="EC" id="2.3.1.174"/>
    </reaction>
</comment>
<evidence type="ECO:0000256" key="3">
    <source>
        <dbReference type="ARBA" id="ARBA00022679"/>
    </source>
</evidence>
<dbReference type="NCBIfam" id="TIGR01930">
    <property type="entry name" value="AcCoA-C-Actrans"/>
    <property type="match status" value="1"/>
</dbReference>
<comment type="caution">
    <text evidence="10">The sequence shown here is derived from an EMBL/GenBank/DDBJ whole genome shotgun (WGS) entry which is preliminary data.</text>
</comment>
<dbReference type="Gene3D" id="3.40.47.10">
    <property type="match status" value="1"/>
</dbReference>
<evidence type="ECO:0000256" key="1">
    <source>
        <dbReference type="ARBA" id="ARBA00005211"/>
    </source>
</evidence>
<evidence type="ECO:0000256" key="7">
    <source>
        <dbReference type="RuleBase" id="RU003557"/>
    </source>
</evidence>
<dbReference type="InterPro" id="IPR012793">
    <property type="entry name" value="PcaF"/>
</dbReference>
<gene>
    <name evidence="10" type="primary">pcaF</name>
    <name evidence="10" type="ORF">CWD77_01170</name>
</gene>
<feature type="domain" description="Thiolase C-terminal" evidence="9">
    <location>
        <begin position="279"/>
        <end position="403"/>
    </location>
</feature>
<dbReference type="EMBL" id="PISP01000001">
    <property type="protein sequence ID" value="PKD44112.1"/>
    <property type="molecule type" value="Genomic_DNA"/>
</dbReference>
<dbReference type="InterPro" id="IPR002155">
    <property type="entry name" value="Thiolase"/>
</dbReference>
<organism evidence="10 11">
    <name type="scientific">Rhodohalobacter barkolensis</name>
    <dbReference type="NCBI Taxonomy" id="2053187"/>
    <lineage>
        <taxon>Bacteria</taxon>
        <taxon>Pseudomonadati</taxon>
        <taxon>Balneolota</taxon>
        <taxon>Balneolia</taxon>
        <taxon>Balneolales</taxon>
        <taxon>Balneolaceae</taxon>
        <taxon>Rhodohalobacter</taxon>
    </lineage>
</organism>
<dbReference type="InterPro" id="IPR020617">
    <property type="entry name" value="Thiolase_C"/>
</dbReference>